<gene>
    <name evidence="5" type="ORF">RF11_03755</name>
</gene>
<dbReference type="OrthoDB" id="10060349at2759"/>
<dbReference type="EMBL" id="JWZT01001318">
    <property type="protein sequence ID" value="KII72219.1"/>
    <property type="molecule type" value="Genomic_DNA"/>
</dbReference>
<evidence type="ECO:0000256" key="1">
    <source>
        <dbReference type="ARBA" id="ARBA00022679"/>
    </source>
</evidence>
<keyword evidence="3" id="KW-0540">Nuclease</keyword>
<dbReference type="Proteomes" id="UP000031668">
    <property type="component" value="Unassembled WGS sequence"/>
</dbReference>
<dbReference type="Gene3D" id="2.40.70.10">
    <property type="entry name" value="Acid Proteases"/>
    <property type="match status" value="1"/>
</dbReference>
<name>A0A0C2J319_THEKT</name>
<evidence type="ECO:0008006" key="7">
    <source>
        <dbReference type="Google" id="ProtNLM"/>
    </source>
</evidence>
<keyword evidence="1" id="KW-0808">Transferase</keyword>
<keyword evidence="4" id="KW-0378">Hydrolase</keyword>
<dbReference type="SUPFAM" id="SSF50630">
    <property type="entry name" value="Acid proteases"/>
    <property type="match status" value="1"/>
</dbReference>
<keyword evidence="4" id="KW-0255">Endonuclease</keyword>
<accession>A0A0C2J319</accession>
<dbReference type="AlphaFoldDB" id="A0A0C2J319"/>
<evidence type="ECO:0000256" key="3">
    <source>
        <dbReference type="ARBA" id="ARBA00022722"/>
    </source>
</evidence>
<comment type="caution">
    <text evidence="5">The sequence shown here is derived from an EMBL/GenBank/DDBJ whole genome shotgun (WGS) entry which is preliminary data.</text>
</comment>
<keyword evidence="2" id="KW-0548">Nucleotidyltransferase</keyword>
<dbReference type="PANTHER" id="PTHR37984:SF5">
    <property type="entry name" value="PROTEIN NYNRIN-LIKE"/>
    <property type="match status" value="1"/>
</dbReference>
<organism evidence="5 6">
    <name type="scientific">Thelohanellus kitauei</name>
    <name type="common">Myxosporean</name>
    <dbReference type="NCBI Taxonomy" id="669202"/>
    <lineage>
        <taxon>Eukaryota</taxon>
        <taxon>Metazoa</taxon>
        <taxon>Cnidaria</taxon>
        <taxon>Myxozoa</taxon>
        <taxon>Myxosporea</taxon>
        <taxon>Bivalvulida</taxon>
        <taxon>Platysporina</taxon>
        <taxon>Myxobolidae</taxon>
        <taxon>Thelohanellus</taxon>
    </lineage>
</organism>
<evidence type="ECO:0000256" key="2">
    <source>
        <dbReference type="ARBA" id="ARBA00022695"/>
    </source>
</evidence>
<keyword evidence="6" id="KW-1185">Reference proteome</keyword>
<evidence type="ECO:0000256" key="4">
    <source>
        <dbReference type="ARBA" id="ARBA00022759"/>
    </source>
</evidence>
<evidence type="ECO:0000313" key="5">
    <source>
        <dbReference type="EMBL" id="KII72219.1"/>
    </source>
</evidence>
<dbReference type="GO" id="GO:0004519">
    <property type="term" value="F:endonuclease activity"/>
    <property type="evidence" value="ECO:0007669"/>
    <property type="project" value="UniProtKB-KW"/>
</dbReference>
<dbReference type="CDD" id="cd00303">
    <property type="entry name" value="retropepsin_like"/>
    <property type="match status" value="1"/>
</dbReference>
<sequence length="388" mass="43843">MGEDADFDRKLSDPINSLNLVTTPLDFKAIQRKTMSDIENSKFPRLLIPSILRGSIMRIIHRGNLGIVRAKQNPDGGRQAVTEIIFNHIRIDKSLLHWQLGQDMENGEKTLSTETSTICRSNDPEVWIGKVKSFFSGCPLDDDHKIRLFTSLLDDKNSKIIAAWNPRTLEDCIQTFKECNFKACDQFDLLAAFHQREQGEGESSHQLASRIRQQAMLVYGTTEVKELKERIVTIEVASKDTNRKSGKLGLGSRDVRCHECGRIAYIMRYCKFSKVPHNISFISSSLIVKGTTNGHLVNRVVDSGAELTLISRRFRIVLGNTMTMRRADKQLINATGQAIPVIGSALLCFEINNARIYHETSIVEDLFRNCIIGIDFLKANKMILNFAK</sequence>
<protein>
    <recommendedName>
        <fullName evidence="7">Peptidase A2 domain-containing protein</fullName>
    </recommendedName>
</protein>
<dbReference type="InterPro" id="IPR021109">
    <property type="entry name" value="Peptidase_aspartic_dom_sf"/>
</dbReference>
<proteinExistence type="predicted"/>
<dbReference type="PANTHER" id="PTHR37984">
    <property type="entry name" value="PROTEIN CBG26694"/>
    <property type="match status" value="1"/>
</dbReference>
<dbReference type="GO" id="GO:0016779">
    <property type="term" value="F:nucleotidyltransferase activity"/>
    <property type="evidence" value="ECO:0007669"/>
    <property type="project" value="UniProtKB-KW"/>
</dbReference>
<dbReference type="InterPro" id="IPR050951">
    <property type="entry name" value="Retrovirus_Pol_polyprotein"/>
</dbReference>
<dbReference type="Pfam" id="PF13975">
    <property type="entry name" value="gag-asp_proteas"/>
    <property type="match status" value="1"/>
</dbReference>
<evidence type="ECO:0000313" key="6">
    <source>
        <dbReference type="Proteomes" id="UP000031668"/>
    </source>
</evidence>
<reference evidence="5 6" key="1">
    <citation type="journal article" date="2014" name="Genome Biol. Evol.">
        <title>The genome of the myxosporean Thelohanellus kitauei shows adaptations to nutrient acquisition within its fish host.</title>
        <authorList>
            <person name="Yang Y."/>
            <person name="Xiong J."/>
            <person name="Zhou Z."/>
            <person name="Huo F."/>
            <person name="Miao W."/>
            <person name="Ran C."/>
            <person name="Liu Y."/>
            <person name="Zhang J."/>
            <person name="Feng J."/>
            <person name="Wang M."/>
            <person name="Wang M."/>
            <person name="Wang L."/>
            <person name="Yao B."/>
        </authorList>
    </citation>
    <scope>NUCLEOTIDE SEQUENCE [LARGE SCALE GENOMIC DNA]</scope>
    <source>
        <strain evidence="5">Wuqing</strain>
    </source>
</reference>